<keyword evidence="16" id="KW-1133">Transmembrane helix</keyword>
<reference evidence="18 19" key="3">
    <citation type="journal article" date="2015" name="Genome Announc.">
        <title>Draft Genome Sequence of the Archiascomycetous Yeast Saitoella complicata.</title>
        <authorList>
            <person name="Yamauchi K."/>
            <person name="Kondo S."/>
            <person name="Hamamoto M."/>
            <person name="Takahashi Y."/>
            <person name="Ogura Y."/>
            <person name="Hayashi T."/>
            <person name="Nishida H."/>
        </authorList>
    </citation>
    <scope>NUCLEOTIDE SEQUENCE [LARGE SCALE GENOMIC DNA]</scope>
    <source>
        <strain evidence="18 19">NRRL Y-17804</strain>
    </source>
</reference>
<protein>
    <recommendedName>
        <fullName evidence="9">Cyclin-dependent kinase 1</fullName>
        <ecNumber evidence="2">2.7.11.22</ecNumber>
    </recommendedName>
</protein>
<evidence type="ECO:0000256" key="10">
    <source>
        <dbReference type="ARBA" id="ARBA00047811"/>
    </source>
</evidence>
<reference evidence="18 19" key="2">
    <citation type="journal article" date="2014" name="J. Gen. Appl. Microbiol.">
        <title>The early diverging ascomycetous budding yeast Saitoella complicata has three histone deacetylases belonging to the Clr6, Hos2, and Rpd3 lineages.</title>
        <authorList>
            <person name="Nishida H."/>
            <person name="Matsumoto T."/>
            <person name="Kondo S."/>
            <person name="Hamamoto M."/>
            <person name="Yoshikawa H."/>
        </authorList>
    </citation>
    <scope>NUCLEOTIDE SEQUENCE [LARGE SCALE GENOMIC DNA]</scope>
    <source>
        <strain evidence="18 19">NRRL Y-17804</strain>
    </source>
</reference>
<evidence type="ECO:0000256" key="13">
    <source>
        <dbReference type="ARBA" id="ARBA00065691"/>
    </source>
</evidence>
<evidence type="ECO:0000313" key="19">
    <source>
        <dbReference type="Proteomes" id="UP000033140"/>
    </source>
</evidence>
<dbReference type="PROSITE" id="PS00108">
    <property type="entry name" value="PROTEIN_KINASE_ST"/>
    <property type="match status" value="1"/>
</dbReference>
<evidence type="ECO:0000256" key="7">
    <source>
        <dbReference type="ARBA" id="ARBA00022777"/>
    </source>
</evidence>
<dbReference type="GO" id="GO:0005737">
    <property type="term" value="C:cytoplasm"/>
    <property type="evidence" value="ECO:0007669"/>
    <property type="project" value="TreeGrafter"/>
</dbReference>
<dbReference type="GO" id="GO:0007165">
    <property type="term" value="P:signal transduction"/>
    <property type="evidence" value="ECO:0007669"/>
    <property type="project" value="TreeGrafter"/>
</dbReference>
<keyword evidence="6 14" id="KW-0547">Nucleotide-binding</keyword>
<feature type="transmembrane region" description="Helical" evidence="16">
    <location>
        <begin position="304"/>
        <end position="326"/>
    </location>
</feature>
<comment type="subunit">
    <text evidence="13">Forms a stable but non-covalent complex with a regulatory subunit and with a cyclin. Interacts with cks-1.</text>
</comment>
<dbReference type="InterPro" id="IPR050108">
    <property type="entry name" value="CDK"/>
</dbReference>
<comment type="function">
    <text evidence="12">Plays a key role in the control of the eukaryotic cell cycle. Required for entry into S-phase and mitosis. Acts as a component of the kinase complex that phosphorylates the repetitive C-terminus of RNA polymerase II. May function in concert with npp-16 to arrest prophase blastomeres in response to anoxia.</text>
</comment>
<dbReference type="Pfam" id="PF00069">
    <property type="entry name" value="Pkinase"/>
    <property type="match status" value="1"/>
</dbReference>
<comment type="caution">
    <text evidence="18">The sequence shown here is derived from an EMBL/GenBank/DDBJ whole genome shotgun (WGS) entry which is preliminary data.</text>
</comment>
<dbReference type="InterPro" id="IPR008271">
    <property type="entry name" value="Ser/Thr_kinase_AS"/>
</dbReference>
<dbReference type="STRING" id="698492.A0A0E9NCX7"/>
<evidence type="ECO:0000256" key="14">
    <source>
        <dbReference type="PROSITE-ProRule" id="PRU10141"/>
    </source>
</evidence>
<evidence type="ECO:0000256" key="4">
    <source>
        <dbReference type="ARBA" id="ARBA00022553"/>
    </source>
</evidence>
<evidence type="ECO:0000259" key="17">
    <source>
        <dbReference type="PROSITE" id="PS50011"/>
    </source>
</evidence>
<dbReference type="GO" id="GO:0005634">
    <property type="term" value="C:nucleus"/>
    <property type="evidence" value="ECO:0007669"/>
    <property type="project" value="UniProtKB-ARBA"/>
</dbReference>
<dbReference type="FunFam" id="1.10.510.10:FF:000706">
    <property type="entry name" value="Cyclin-dependent kinase 1"/>
    <property type="match status" value="1"/>
</dbReference>
<dbReference type="GO" id="GO:0004693">
    <property type="term" value="F:cyclin-dependent protein serine/threonine kinase activity"/>
    <property type="evidence" value="ECO:0007669"/>
    <property type="project" value="UniProtKB-EC"/>
</dbReference>
<sequence>MDQYQKIEKIGEGTYGVVYKAYDKFNNNRVVALKKIRLEAEDEGVPSTAIREISLLKEMKDENVVNLLNIVHSDQKLYLVFEFLDLDLKKYMESIPANQGLGADMVKRFMWQLVSGVKYCHAHRILHRDLKPQNLLIDRDGNLKLADFGLARAFGVPLRAYTHEVVTLWYRAPEILLGGRQYATGMDMWSVGCIFAEMVTRKPLFPGDSEIDEIFKIFRLLGTPSEETWPGVTGLPDYKSTFPQWNGTPICDTVPLDDDGLDLLSALLVYDPAERISAKKALVHPYFGGEAIERQRLLTYLQLSARYVLLGFAFVFMNGSACFFYVEDILCNTGALLFDIGERAVVRQVSSSWPIECLQKELGGGPRSLCKRQSSPIPYHMFPFIP</sequence>
<evidence type="ECO:0000313" key="18">
    <source>
        <dbReference type="EMBL" id="GAO47556.1"/>
    </source>
</evidence>
<keyword evidence="3 15" id="KW-0723">Serine/threonine-protein kinase</keyword>
<dbReference type="OMA" id="YLYQITR"/>
<organism evidence="18 19">
    <name type="scientific">Saitoella complicata (strain BCRC 22490 / CBS 7301 / JCM 7358 / NBRC 10748 / NRRL Y-17804)</name>
    <dbReference type="NCBI Taxonomy" id="698492"/>
    <lineage>
        <taxon>Eukaryota</taxon>
        <taxon>Fungi</taxon>
        <taxon>Dikarya</taxon>
        <taxon>Ascomycota</taxon>
        <taxon>Taphrinomycotina</taxon>
        <taxon>Taphrinomycotina incertae sedis</taxon>
        <taxon>Saitoella</taxon>
    </lineage>
</organism>
<dbReference type="PROSITE" id="PS00107">
    <property type="entry name" value="PROTEIN_KINASE_ATP"/>
    <property type="match status" value="1"/>
</dbReference>
<evidence type="ECO:0000256" key="16">
    <source>
        <dbReference type="SAM" id="Phobius"/>
    </source>
</evidence>
<dbReference type="GO" id="GO:0000307">
    <property type="term" value="C:cyclin-dependent protein kinase holoenzyme complex"/>
    <property type="evidence" value="ECO:0007669"/>
    <property type="project" value="TreeGrafter"/>
</dbReference>
<comment type="catalytic activity">
    <reaction evidence="11">
        <text>L-seryl-[protein] + ATP = O-phospho-L-seryl-[protein] + ADP + H(+)</text>
        <dbReference type="Rhea" id="RHEA:17989"/>
        <dbReference type="Rhea" id="RHEA-COMP:9863"/>
        <dbReference type="Rhea" id="RHEA-COMP:11604"/>
        <dbReference type="ChEBI" id="CHEBI:15378"/>
        <dbReference type="ChEBI" id="CHEBI:29999"/>
        <dbReference type="ChEBI" id="CHEBI:30616"/>
        <dbReference type="ChEBI" id="CHEBI:83421"/>
        <dbReference type="ChEBI" id="CHEBI:456216"/>
        <dbReference type="EC" id="2.7.11.22"/>
    </reaction>
</comment>
<evidence type="ECO:0000256" key="1">
    <source>
        <dbReference type="ARBA" id="ARBA00006485"/>
    </source>
</evidence>
<dbReference type="FunFam" id="3.30.200.20:FF:000027">
    <property type="entry name" value="Putative Cyclin-dependent kinase 1"/>
    <property type="match status" value="1"/>
</dbReference>
<dbReference type="GO" id="GO:0030332">
    <property type="term" value="F:cyclin binding"/>
    <property type="evidence" value="ECO:0007669"/>
    <property type="project" value="TreeGrafter"/>
</dbReference>
<dbReference type="CDD" id="cd07835">
    <property type="entry name" value="STKc_CDK1_CdkB_like"/>
    <property type="match status" value="1"/>
</dbReference>
<feature type="domain" description="Protein kinase" evidence="17">
    <location>
        <begin position="4"/>
        <end position="287"/>
    </location>
</feature>
<comment type="similarity">
    <text evidence="1">Belongs to the protein kinase superfamily. CMGC Ser/Thr protein kinase family. CDC2/CDKX subfamily.</text>
</comment>
<dbReference type="Gene3D" id="3.30.200.20">
    <property type="entry name" value="Phosphorylase Kinase, domain 1"/>
    <property type="match status" value="1"/>
</dbReference>
<comment type="catalytic activity">
    <reaction evidence="10">
        <text>L-threonyl-[protein] + ATP = O-phospho-L-threonyl-[protein] + ADP + H(+)</text>
        <dbReference type="Rhea" id="RHEA:46608"/>
        <dbReference type="Rhea" id="RHEA-COMP:11060"/>
        <dbReference type="Rhea" id="RHEA-COMP:11605"/>
        <dbReference type="ChEBI" id="CHEBI:15378"/>
        <dbReference type="ChEBI" id="CHEBI:30013"/>
        <dbReference type="ChEBI" id="CHEBI:30616"/>
        <dbReference type="ChEBI" id="CHEBI:61977"/>
        <dbReference type="ChEBI" id="CHEBI:456216"/>
        <dbReference type="EC" id="2.7.11.22"/>
    </reaction>
</comment>
<keyword evidence="19" id="KW-1185">Reference proteome</keyword>
<keyword evidence="16" id="KW-0812">Transmembrane</keyword>
<evidence type="ECO:0000256" key="2">
    <source>
        <dbReference type="ARBA" id="ARBA00012425"/>
    </source>
</evidence>
<dbReference type="GO" id="GO:0005524">
    <property type="term" value="F:ATP binding"/>
    <property type="evidence" value="ECO:0007669"/>
    <property type="project" value="UniProtKB-UniRule"/>
</dbReference>
<evidence type="ECO:0000256" key="6">
    <source>
        <dbReference type="ARBA" id="ARBA00022741"/>
    </source>
</evidence>
<dbReference type="GO" id="GO:0010468">
    <property type="term" value="P:regulation of gene expression"/>
    <property type="evidence" value="ECO:0007669"/>
    <property type="project" value="TreeGrafter"/>
</dbReference>
<proteinExistence type="inferred from homology"/>
<keyword evidence="16" id="KW-0472">Membrane</keyword>
<evidence type="ECO:0000256" key="11">
    <source>
        <dbReference type="ARBA" id="ARBA00048367"/>
    </source>
</evidence>
<dbReference type="PANTHER" id="PTHR24056:SF254">
    <property type="entry name" value="CYCLIN-DEPENDENT KINASE 2"/>
    <property type="match status" value="1"/>
</dbReference>
<keyword evidence="5" id="KW-0808">Transferase</keyword>
<evidence type="ECO:0000256" key="3">
    <source>
        <dbReference type="ARBA" id="ARBA00022527"/>
    </source>
</evidence>
<name>A0A0E9NCX7_SAICN</name>
<dbReference type="InterPro" id="IPR017441">
    <property type="entry name" value="Protein_kinase_ATP_BS"/>
</dbReference>
<keyword evidence="4" id="KW-0597">Phosphoprotein</keyword>
<evidence type="ECO:0000256" key="5">
    <source>
        <dbReference type="ARBA" id="ARBA00022679"/>
    </source>
</evidence>
<keyword evidence="8 14" id="KW-0067">ATP-binding</keyword>
<dbReference type="Gene3D" id="1.10.510.10">
    <property type="entry name" value="Transferase(Phosphotransferase) domain 1"/>
    <property type="match status" value="1"/>
</dbReference>
<reference evidence="18 19" key="1">
    <citation type="journal article" date="2011" name="J. Gen. Appl. Microbiol.">
        <title>Draft genome sequencing of the enigmatic yeast Saitoella complicata.</title>
        <authorList>
            <person name="Nishida H."/>
            <person name="Hamamoto M."/>
            <person name="Sugiyama J."/>
        </authorList>
    </citation>
    <scope>NUCLEOTIDE SEQUENCE [LARGE SCALE GENOMIC DNA]</scope>
    <source>
        <strain evidence="18 19">NRRL Y-17804</strain>
    </source>
</reference>
<evidence type="ECO:0000256" key="15">
    <source>
        <dbReference type="RuleBase" id="RU000304"/>
    </source>
</evidence>
<dbReference type="InterPro" id="IPR011009">
    <property type="entry name" value="Kinase-like_dom_sf"/>
</dbReference>
<dbReference type="GO" id="GO:0010389">
    <property type="term" value="P:regulation of G2/M transition of mitotic cell cycle"/>
    <property type="evidence" value="ECO:0007669"/>
    <property type="project" value="TreeGrafter"/>
</dbReference>
<dbReference type="PROSITE" id="PS50011">
    <property type="entry name" value="PROTEIN_KINASE_DOM"/>
    <property type="match status" value="1"/>
</dbReference>
<gene>
    <name evidence="18" type="ORF">G7K_1761-t1</name>
</gene>
<keyword evidence="7" id="KW-0418">Kinase</keyword>
<dbReference type="EC" id="2.7.11.22" evidence="2"/>
<dbReference type="Proteomes" id="UP000033140">
    <property type="component" value="Unassembled WGS sequence"/>
</dbReference>
<dbReference type="SMART" id="SM00220">
    <property type="entry name" value="S_TKc"/>
    <property type="match status" value="1"/>
</dbReference>
<evidence type="ECO:0000256" key="12">
    <source>
        <dbReference type="ARBA" id="ARBA00054104"/>
    </source>
</evidence>
<dbReference type="GO" id="GO:0000082">
    <property type="term" value="P:G1/S transition of mitotic cell cycle"/>
    <property type="evidence" value="ECO:0007669"/>
    <property type="project" value="TreeGrafter"/>
</dbReference>
<accession>A0A0E9NCX7</accession>
<dbReference type="AlphaFoldDB" id="A0A0E9NCX7"/>
<evidence type="ECO:0000256" key="9">
    <source>
        <dbReference type="ARBA" id="ARBA00039266"/>
    </source>
</evidence>
<evidence type="ECO:0000256" key="8">
    <source>
        <dbReference type="ARBA" id="ARBA00022840"/>
    </source>
</evidence>
<dbReference type="InterPro" id="IPR000719">
    <property type="entry name" value="Prot_kinase_dom"/>
</dbReference>
<dbReference type="SUPFAM" id="SSF56112">
    <property type="entry name" value="Protein kinase-like (PK-like)"/>
    <property type="match status" value="1"/>
</dbReference>
<dbReference type="EMBL" id="BACD03000009">
    <property type="protein sequence ID" value="GAO47556.1"/>
    <property type="molecule type" value="Genomic_DNA"/>
</dbReference>
<dbReference type="PANTHER" id="PTHR24056">
    <property type="entry name" value="CELL DIVISION PROTEIN KINASE"/>
    <property type="match status" value="1"/>
</dbReference>
<feature type="binding site" evidence="14">
    <location>
        <position position="34"/>
    </location>
    <ligand>
        <name>ATP</name>
        <dbReference type="ChEBI" id="CHEBI:30616"/>
    </ligand>
</feature>